<proteinExistence type="inferred from homology"/>
<evidence type="ECO:0000313" key="6">
    <source>
        <dbReference type="Proteomes" id="UP001165962"/>
    </source>
</evidence>
<dbReference type="InterPro" id="IPR029033">
    <property type="entry name" value="His_PPase_superfam"/>
</dbReference>
<dbReference type="PANTHER" id="PTHR11931">
    <property type="entry name" value="PHOSPHOGLYCERATE MUTASE"/>
    <property type="match status" value="1"/>
</dbReference>
<dbReference type="InterPro" id="IPR013078">
    <property type="entry name" value="His_Pase_superF_clade-1"/>
</dbReference>
<reference evidence="5" key="1">
    <citation type="submission" date="2020-03" db="EMBL/GenBank/DDBJ databases">
        <title>Draft sequencing of Paenibacilllus sp. S3N08.</title>
        <authorList>
            <person name="Kim D.-U."/>
        </authorList>
    </citation>
    <scope>NUCLEOTIDE SEQUENCE</scope>
    <source>
        <strain evidence="5">S3N08</strain>
    </source>
</reference>
<comment type="caution">
    <text evidence="5">The sequence shown here is derived from an EMBL/GenBank/DDBJ whole genome shotgun (WGS) entry which is preliminary data.</text>
</comment>
<keyword evidence="4" id="KW-0413">Isomerase</keyword>
<evidence type="ECO:0000313" key="5">
    <source>
        <dbReference type="EMBL" id="NHN34788.1"/>
    </source>
</evidence>
<dbReference type="PIRSF" id="PIRSF000709">
    <property type="entry name" value="6PFK_2-Ptase"/>
    <property type="match status" value="1"/>
</dbReference>
<evidence type="ECO:0000256" key="3">
    <source>
        <dbReference type="ARBA" id="ARBA00023152"/>
    </source>
</evidence>
<dbReference type="Gene3D" id="3.40.50.1240">
    <property type="entry name" value="Phosphoglycerate mutase-like"/>
    <property type="match status" value="1"/>
</dbReference>
<dbReference type="EMBL" id="JAAOIW010000022">
    <property type="protein sequence ID" value="NHN34788.1"/>
    <property type="molecule type" value="Genomic_DNA"/>
</dbReference>
<evidence type="ECO:0000256" key="4">
    <source>
        <dbReference type="ARBA" id="ARBA00023235"/>
    </source>
</evidence>
<keyword evidence="6" id="KW-1185">Reference proteome</keyword>
<dbReference type="Pfam" id="PF00300">
    <property type="entry name" value="His_Phos_1"/>
    <property type="match status" value="1"/>
</dbReference>
<evidence type="ECO:0000256" key="2">
    <source>
        <dbReference type="ARBA" id="ARBA00012028"/>
    </source>
</evidence>
<dbReference type="EC" id="5.4.2.11" evidence="2"/>
<accession>A0ABX0JGW7</accession>
<dbReference type="CDD" id="cd07067">
    <property type="entry name" value="HP_PGM_like"/>
    <property type="match status" value="1"/>
</dbReference>
<keyword evidence="3" id="KW-0324">Glycolysis</keyword>
<dbReference type="SMART" id="SM00855">
    <property type="entry name" value="PGAM"/>
    <property type="match status" value="1"/>
</dbReference>
<dbReference type="Proteomes" id="UP001165962">
    <property type="component" value="Unassembled WGS sequence"/>
</dbReference>
<sequence>MQILLIRHGESEADLLHVHEGRADFELTAAGRQQVQAMAQQVKAKFPLDYIWASTLKRAIETASVLGSTVGCPVRFEADLMEYNNGVLAGLS</sequence>
<comment type="similarity">
    <text evidence="1">Belongs to the phosphoglycerate mutase family. BPG-dependent PGAM subfamily.</text>
</comment>
<organism evidence="5 6">
    <name type="scientific">Paenibacillus agricola</name>
    <dbReference type="NCBI Taxonomy" id="2716264"/>
    <lineage>
        <taxon>Bacteria</taxon>
        <taxon>Bacillati</taxon>
        <taxon>Bacillota</taxon>
        <taxon>Bacilli</taxon>
        <taxon>Bacillales</taxon>
        <taxon>Paenibacillaceae</taxon>
        <taxon>Paenibacillus</taxon>
    </lineage>
</organism>
<gene>
    <name evidence="5" type="ORF">G9U52_34140</name>
</gene>
<evidence type="ECO:0000256" key="1">
    <source>
        <dbReference type="ARBA" id="ARBA00006717"/>
    </source>
</evidence>
<name>A0ABX0JGW7_9BACL</name>
<dbReference type="SUPFAM" id="SSF53254">
    <property type="entry name" value="Phosphoglycerate mutase-like"/>
    <property type="match status" value="1"/>
</dbReference>
<protein>
    <recommendedName>
        <fullName evidence="2">phosphoglycerate mutase (2,3-diphosphoglycerate-dependent)</fullName>
        <ecNumber evidence="2">5.4.2.11</ecNumber>
    </recommendedName>
</protein>
<dbReference type="InterPro" id="IPR005952">
    <property type="entry name" value="Phosphogly_mut1"/>
</dbReference>